<reference evidence="4" key="1">
    <citation type="submission" date="2023-07" db="EMBL/GenBank/DDBJ databases">
        <title>30 novel species of actinomycetes from the DSMZ collection.</title>
        <authorList>
            <person name="Nouioui I."/>
        </authorList>
    </citation>
    <scope>NUCLEOTIDE SEQUENCE [LARGE SCALE GENOMIC DNA]</scope>
    <source>
        <strain evidence="4">DSM 41640</strain>
    </source>
</reference>
<sequence length="671" mass="73312">MRWQADDDPDARIRKAWATLHTRGAIGEGLGAGVVVADGFLLTCAHVINAALGRPKLAATEPTSQDMLEVVVSFPSQGSERHAVELASWLAPKLEGEQWWDGDLALLKVSMGASDVTPVPVRETSGRRLSTWYAHGAPRSLVDVYVQVSMGPWYILDPGYAPLKILPGHSGAPLWDRERGCVTGLVVSTEPDNLRSYAIRASEMMKLLAAAGVLPTLAAEMSDPRMRVRRGELIAALDVLSERNLQRCAERLGRVLNLPWFPPTCADLVDAALCHTRGMPTLLSTLTAHGVVAQQVRDVAARLGPVRILTPDEYEDLIALLGPAAHLEVRAAARRAVPHFTLPVADVHVGTLIEDLEDRTSEPGVVPPVIQVIEEVAAARQENGDALREWSQRASDRLGVSPEAMQQCRWSAKSRATARTSQPVLRVWLWATEPSAEALQYVVRLYDAHGHQVSTWTGGDTPRTRADLCADLSEAVDDLDQYEESAGVEFLLQEGFFGLAVDQLPTHAGPLGTRPVGLDRVVVVRGQSVRRSGAWKARWEHGRSSQASPYVLTDQQAANSILTSRGDIACVIASCPPDQHDSALALCRWLGVPVVLWHRSGNSQGLTEALRAVVPDDWPRNLREVVRRQRAEALYDNAHMGAHLALLWEDPSWAPPRQRLTNPTRMEGGSV</sequence>
<keyword evidence="4" id="KW-1185">Reference proteome</keyword>
<dbReference type="Gene3D" id="2.40.10.10">
    <property type="entry name" value="Trypsin-like serine proteases"/>
    <property type="match status" value="1"/>
</dbReference>
<dbReference type="Pfam" id="PF13365">
    <property type="entry name" value="Trypsin_2"/>
    <property type="match status" value="1"/>
</dbReference>
<dbReference type="Pfam" id="PF20028">
    <property type="entry name" value="VMAP-C"/>
    <property type="match status" value="1"/>
</dbReference>
<gene>
    <name evidence="3" type="ORF">RNB18_06200</name>
</gene>
<protein>
    <submittedName>
        <fullName evidence="3">Trypsin-like peptidase domain-containing protein</fullName>
    </submittedName>
</protein>
<organism evidence="3 4">
    <name type="scientific">Streptomyces doebereineriae</name>
    <dbReference type="NCBI Taxonomy" id="3075528"/>
    <lineage>
        <taxon>Bacteria</taxon>
        <taxon>Bacillati</taxon>
        <taxon>Actinomycetota</taxon>
        <taxon>Actinomycetes</taxon>
        <taxon>Kitasatosporales</taxon>
        <taxon>Streptomycetaceae</taxon>
        <taxon>Streptomyces</taxon>
    </lineage>
</organism>
<evidence type="ECO:0000259" key="2">
    <source>
        <dbReference type="Pfam" id="PF20028"/>
    </source>
</evidence>
<dbReference type="Pfam" id="PF19916">
    <property type="entry name" value="VMAP-M0"/>
    <property type="match status" value="1"/>
</dbReference>
<evidence type="ECO:0000313" key="3">
    <source>
        <dbReference type="EMBL" id="MDT0479763.1"/>
    </source>
</evidence>
<dbReference type="InterPro" id="IPR045555">
    <property type="entry name" value="VMAP-M0"/>
</dbReference>
<evidence type="ECO:0000259" key="1">
    <source>
        <dbReference type="Pfam" id="PF19916"/>
    </source>
</evidence>
<dbReference type="InterPro" id="IPR043504">
    <property type="entry name" value="Peptidase_S1_PA_chymotrypsin"/>
</dbReference>
<feature type="domain" description="vWA-MoxR associated protein middle region 0" evidence="1">
    <location>
        <begin position="310"/>
        <end position="406"/>
    </location>
</feature>
<name>A0ABU2V2I4_9ACTN</name>
<dbReference type="InterPro" id="IPR045450">
    <property type="entry name" value="VMAP_C"/>
</dbReference>
<dbReference type="InterPro" id="IPR009003">
    <property type="entry name" value="Peptidase_S1_PA"/>
</dbReference>
<accession>A0ABU2V2I4</accession>
<dbReference type="SUPFAM" id="SSF50494">
    <property type="entry name" value="Trypsin-like serine proteases"/>
    <property type="match status" value="1"/>
</dbReference>
<dbReference type="Proteomes" id="UP001183824">
    <property type="component" value="Unassembled WGS sequence"/>
</dbReference>
<evidence type="ECO:0000313" key="4">
    <source>
        <dbReference type="Proteomes" id="UP001183824"/>
    </source>
</evidence>
<feature type="domain" description="vWA-MoxR associated protein C-terminal" evidence="2">
    <location>
        <begin position="425"/>
        <end position="651"/>
    </location>
</feature>
<proteinExistence type="predicted"/>
<dbReference type="RefSeq" id="WP_311713140.1">
    <property type="nucleotide sequence ID" value="NZ_JAVREZ010000002.1"/>
</dbReference>
<dbReference type="EMBL" id="JAVREZ010000002">
    <property type="protein sequence ID" value="MDT0479763.1"/>
    <property type="molecule type" value="Genomic_DNA"/>
</dbReference>
<comment type="caution">
    <text evidence="3">The sequence shown here is derived from an EMBL/GenBank/DDBJ whole genome shotgun (WGS) entry which is preliminary data.</text>
</comment>